<protein>
    <recommendedName>
        <fullName evidence="4 9">Carbonic anhydrase</fullName>
        <ecNumber evidence="4 9">4.2.1.1</ecNumber>
    </recommendedName>
</protein>
<dbReference type="InterPro" id="IPR018338">
    <property type="entry name" value="Carbonic_anhydrase_a-class_CS"/>
</dbReference>
<dbReference type="InterPro" id="IPR041891">
    <property type="entry name" value="Alpha_CA_prokaryot-like"/>
</dbReference>
<dbReference type="EMBL" id="JABCKI010005851">
    <property type="protein sequence ID" value="KAG5637201.1"/>
    <property type="molecule type" value="Genomic_DNA"/>
</dbReference>
<comment type="catalytic activity">
    <reaction evidence="8 9">
        <text>hydrogencarbonate + H(+) = CO2 + H2O</text>
        <dbReference type="Rhea" id="RHEA:10748"/>
        <dbReference type="ChEBI" id="CHEBI:15377"/>
        <dbReference type="ChEBI" id="CHEBI:15378"/>
        <dbReference type="ChEBI" id="CHEBI:16526"/>
        <dbReference type="ChEBI" id="CHEBI:17544"/>
        <dbReference type="EC" id="4.2.1.1"/>
    </reaction>
</comment>
<reference evidence="11" key="1">
    <citation type="submission" date="2021-02" db="EMBL/GenBank/DDBJ databases">
        <authorList>
            <person name="Nieuwenhuis M."/>
            <person name="Van De Peppel L.J.J."/>
        </authorList>
    </citation>
    <scope>NUCLEOTIDE SEQUENCE</scope>
    <source>
        <strain evidence="11">D49</strain>
    </source>
</reference>
<evidence type="ECO:0000256" key="6">
    <source>
        <dbReference type="ARBA" id="ARBA00022833"/>
    </source>
</evidence>
<dbReference type="Gene3D" id="3.10.200.10">
    <property type="entry name" value="Alpha carbonic anhydrase"/>
    <property type="match status" value="1"/>
</dbReference>
<keyword evidence="6 9" id="KW-0862">Zinc</keyword>
<reference evidence="11" key="2">
    <citation type="submission" date="2021-10" db="EMBL/GenBank/DDBJ databases">
        <title>Phylogenomics reveals ancestral predisposition of the termite-cultivated fungus Termitomyces towards a domesticated lifestyle.</title>
        <authorList>
            <person name="Auxier B."/>
            <person name="Grum-Grzhimaylo A."/>
            <person name="Cardenas M.E."/>
            <person name="Lodge J.D."/>
            <person name="Laessoe T."/>
            <person name="Pedersen O."/>
            <person name="Smith M.E."/>
            <person name="Kuyper T.W."/>
            <person name="Franco-Molano E.A."/>
            <person name="Baroni T.J."/>
            <person name="Aanen D.K."/>
        </authorList>
    </citation>
    <scope>NUCLEOTIDE SEQUENCE</scope>
    <source>
        <strain evidence="11">D49</strain>
    </source>
</reference>
<sequence>MNGLFFTLFASLVVVLQVSASPLHFHLHQRGASVEGNATSTESEATCATFGYTGINGPLGWAGLSPDNALCSTGTSQSPINFNAQIKKASANPTVWMPDGFGDFENLGTTVEVSQVGKTTFEGKVYNLQQFHFHTPSEHRIEDETFPLEVHFVHAADDGAGLVLGAVFDITPTGATTEFVHTLGQEVEKIPKAGDKTQVHGLKLGKIVEAFQTGPLFTYSGSLTTPPCSEGITWVFAQNPLPIDVKSYLAFKNVIKFNARFTQNNSGEKNLIDIAATQIGPQFKATQVSEAI</sequence>
<evidence type="ECO:0000259" key="10">
    <source>
        <dbReference type="PROSITE" id="PS51144"/>
    </source>
</evidence>
<evidence type="ECO:0000256" key="3">
    <source>
        <dbReference type="ARBA" id="ARBA00010718"/>
    </source>
</evidence>
<dbReference type="PANTHER" id="PTHR18952:SF265">
    <property type="entry name" value="CARBONIC ANHYDRASE"/>
    <property type="match status" value="1"/>
</dbReference>
<evidence type="ECO:0000256" key="1">
    <source>
        <dbReference type="ARBA" id="ARBA00001947"/>
    </source>
</evidence>
<keyword evidence="9" id="KW-0732">Signal</keyword>
<feature type="domain" description="Alpha-carbonic anhydrase" evidence="10">
    <location>
        <begin position="48"/>
        <end position="292"/>
    </location>
</feature>
<evidence type="ECO:0000256" key="7">
    <source>
        <dbReference type="ARBA" id="ARBA00023239"/>
    </source>
</evidence>
<feature type="chain" id="PRO_5040538077" description="Carbonic anhydrase" evidence="9">
    <location>
        <begin position="21"/>
        <end position="292"/>
    </location>
</feature>
<evidence type="ECO:0000313" key="11">
    <source>
        <dbReference type="EMBL" id="KAG5637201.1"/>
    </source>
</evidence>
<feature type="signal peptide" evidence="9">
    <location>
        <begin position="1"/>
        <end position="20"/>
    </location>
</feature>
<dbReference type="InterPro" id="IPR036398">
    <property type="entry name" value="CA_dom_sf"/>
</dbReference>
<dbReference type="InterPro" id="IPR001148">
    <property type="entry name" value="CA_dom"/>
</dbReference>
<keyword evidence="12" id="KW-1185">Reference proteome</keyword>
<comment type="cofactor">
    <cofactor evidence="1 9">
        <name>Zn(2+)</name>
        <dbReference type="ChEBI" id="CHEBI:29105"/>
    </cofactor>
</comment>
<evidence type="ECO:0000256" key="8">
    <source>
        <dbReference type="ARBA" id="ARBA00048348"/>
    </source>
</evidence>
<evidence type="ECO:0000256" key="2">
    <source>
        <dbReference type="ARBA" id="ARBA00002904"/>
    </source>
</evidence>
<dbReference type="EC" id="4.2.1.1" evidence="4 9"/>
<dbReference type="GO" id="GO:0008270">
    <property type="term" value="F:zinc ion binding"/>
    <property type="evidence" value="ECO:0007669"/>
    <property type="project" value="UniProtKB-UniRule"/>
</dbReference>
<accession>A0A9P7K6X4</accession>
<evidence type="ECO:0000256" key="5">
    <source>
        <dbReference type="ARBA" id="ARBA00022723"/>
    </source>
</evidence>
<dbReference type="AlphaFoldDB" id="A0A9P7K6X4"/>
<keyword evidence="7 9" id="KW-0456">Lyase</keyword>
<dbReference type="SMART" id="SM01057">
    <property type="entry name" value="Carb_anhydrase"/>
    <property type="match status" value="1"/>
</dbReference>
<evidence type="ECO:0000256" key="9">
    <source>
        <dbReference type="RuleBase" id="RU367011"/>
    </source>
</evidence>
<name>A0A9P7K6X4_9AGAR</name>
<comment type="function">
    <text evidence="2 9">Reversible hydration of carbon dioxide.</text>
</comment>
<keyword evidence="5 9" id="KW-0479">Metal-binding</keyword>
<dbReference type="GO" id="GO:0004089">
    <property type="term" value="F:carbonate dehydratase activity"/>
    <property type="evidence" value="ECO:0007669"/>
    <property type="project" value="UniProtKB-UniRule"/>
</dbReference>
<dbReference type="Pfam" id="PF00194">
    <property type="entry name" value="Carb_anhydrase"/>
    <property type="match status" value="1"/>
</dbReference>
<dbReference type="Proteomes" id="UP000717328">
    <property type="component" value="Unassembled WGS sequence"/>
</dbReference>
<dbReference type="PANTHER" id="PTHR18952">
    <property type="entry name" value="CARBONIC ANHYDRASE"/>
    <property type="match status" value="1"/>
</dbReference>
<dbReference type="InterPro" id="IPR023561">
    <property type="entry name" value="Carbonic_anhydrase_a-class"/>
</dbReference>
<evidence type="ECO:0000256" key="4">
    <source>
        <dbReference type="ARBA" id="ARBA00012925"/>
    </source>
</evidence>
<dbReference type="SUPFAM" id="SSF51069">
    <property type="entry name" value="Carbonic anhydrase"/>
    <property type="match status" value="1"/>
</dbReference>
<dbReference type="PROSITE" id="PS51144">
    <property type="entry name" value="ALPHA_CA_2"/>
    <property type="match status" value="1"/>
</dbReference>
<dbReference type="CDD" id="cd03124">
    <property type="entry name" value="alpha_CA_prokaryotic_like"/>
    <property type="match status" value="1"/>
</dbReference>
<gene>
    <name evidence="11" type="ORF">H0H81_005414</name>
</gene>
<dbReference type="PROSITE" id="PS00162">
    <property type="entry name" value="ALPHA_CA_1"/>
    <property type="match status" value="1"/>
</dbReference>
<comment type="caution">
    <text evidence="11">The sequence shown here is derived from an EMBL/GenBank/DDBJ whole genome shotgun (WGS) entry which is preliminary data.</text>
</comment>
<organism evidence="11 12">
    <name type="scientific">Sphagnurus paluster</name>
    <dbReference type="NCBI Taxonomy" id="117069"/>
    <lineage>
        <taxon>Eukaryota</taxon>
        <taxon>Fungi</taxon>
        <taxon>Dikarya</taxon>
        <taxon>Basidiomycota</taxon>
        <taxon>Agaricomycotina</taxon>
        <taxon>Agaricomycetes</taxon>
        <taxon>Agaricomycetidae</taxon>
        <taxon>Agaricales</taxon>
        <taxon>Tricholomatineae</taxon>
        <taxon>Lyophyllaceae</taxon>
        <taxon>Sphagnurus</taxon>
    </lineage>
</organism>
<comment type="similarity">
    <text evidence="3 9">Belongs to the alpha-carbonic anhydrase family.</text>
</comment>
<proteinExistence type="inferred from homology"/>
<dbReference type="OrthoDB" id="429145at2759"/>
<evidence type="ECO:0000313" key="12">
    <source>
        <dbReference type="Proteomes" id="UP000717328"/>
    </source>
</evidence>